<organism evidence="2 3">
    <name type="scientific">Bombardia bombarda</name>
    <dbReference type="NCBI Taxonomy" id="252184"/>
    <lineage>
        <taxon>Eukaryota</taxon>
        <taxon>Fungi</taxon>
        <taxon>Dikarya</taxon>
        <taxon>Ascomycota</taxon>
        <taxon>Pezizomycotina</taxon>
        <taxon>Sordariomycetes</taxon>
        <taxon>Sordariomycetidae</taxon>
        <taxon>Sordariales</taxon>
        <taxon>Lasiosphaeriaceae</taxon>
        <taxon>Bombardia</taxon>
    </lineage>
</organism>
<dbReference type="Proteomes" id="UP001174934">
    <property type="component" value="Unassembled WGS sequence"/>
</dbReference>
<feature type="chain" id="PRO_5041293273" evidence="1">
    <location>
        <begin position="24"/>
        <end position="146"/>
    </location>
</feature>
<sequence length="146" mass="15534">MVQINTIAAVSALLSTAALFVSAQTNETMYPEPITIGQYGFPHGHLIVGWTPTKTTMNDVCAGTRTFIQSVQTGYYSNPLCGFPFEIDGYSNLTLQCADGTDTLASQVTAIATNGVETHVCTKLELSIFSTYCGGGASLVQQYACQ</sequence>
<name>A0AA40C5F8_9PEZI</name>
<dbReference type="EMBL" id="JAULSR010000003">
    <property type="protein sequence ID" value="KAK0624968.1"/>
    <property type="molecule type" value="Genomic_DNA"/>
</dbReference>
<feature type="signal peptide" evidence="1">
    <location>
        <begin position="1"/>
        <end position="23"/>
    </location>
</feature>
<proteinExistence type="predicted"/>
<gene>
    <name evidence="2" type="ORF">B0T17DRAFT_617115</name>
</gene>
<dbReference type="AlphaFoldDB" id="A0AA40C5F8"/>
<evidence type="ECO:0000313" key="3">
    <source>
        <dbReference type="Proteomes" id="UP001174934"/>
    </source>
</evidence>
<accession>A0AA40C5F8</accession>
<reference evidence="2" key="1">
    <citation type="submission" date="2023-06" db="EMBL/GenBank/DDBJ databases">
        <title>Genome-scale phylogeny and comparative genomics of the fungal order Sordariales.</title>
        <authorList>
            <consortium name="Lawrence Berkeley National Laboratory"/>
            <person name="Hensen N."/>
            <person name="Bonometti L."/>
            <person name="Westerberg I."/>
            <person name="Brannstrom I.O."/>
            <person name="Guillou S."/>
            <person name="Cros-Aarteil S."/>
            <person name="Calhoun S."/>
            <person name="Haridas S."/>
            <person name="Kuo A."/>
            <person name="Mondo S."/>
            <person name="Pangilinan J."/>
            <person name="Riley R."/>
            <person name="LaButti K."/>
            <person name="Andreopoulos B."/>
            <person name="Lipzen A."/>
            <person name="Chen C."/>
            <person name="Yanf M."/>
            <person name="Daum C."/>
            <person name="Ng V."/>
            <person name="Clum A."/>
            <person name="Steindorff A."/>
            <person name="Ohm R."/>
            <person name="Martin F."/>
            <person name="Silar P."/>
            <person name="Natvig D."/>
            <person name="Lalanne C."/>
            <person name="Gautier V."/>
            <person name="Ament-velasquez S.L."/>
            <person name="Kruys A."/>
            <person name="Hutchinson M.I."/>
            <person name="Powell A.J."/>
            <person name="Barry K."/>
            <person name="Miller A.N."/>
            <person name="Grigoriev I.V."/>
            <person name="Debuchy R."/>
            <person name="Gladieux P."/>
            <person name="Thoren M.H."/>
            <person name="Johannesson H."/>
        </authorList>
    </citation>
    <scope>NUCLEOTIDE SEQUENCE</scope>
    <source>
        <strain evidence="2">SMH3391-2</strain>
    </source>
</reference>
<comment type="caution">
    <text evidence="2">The sequence shown here is derived from an EMBL/GenBank/DDBJ whole genome shotgun (WGS) entry which is preliminary data.</text>
</comment>
<evidence type="ECO:0000256" key="1">
    <source>
        <dbReference type="SAM" id="SignalP"/>
    </source>
</evidence>
<protein>
    <submittedName>
        <fullName evidence="2">Uncharacterized protein</fullName>
    </submittedName>
</protein>
<evidence type="ECO:0000313" key="2">
    <source>
        <dbReference type="EMBL" id="KAK0624968.1"/>
    </source>
</evidence>
<keyword evidence="3" id="KW-1185">Reference proteome</keyword>
<keyword evidence="1" id="KW-0732">Signal</keyword>